<dbReference type="EMBL" id="FP236843">
    <property type="protein sequence ID" value="CAX57869.1"/>
    <property type="molecule type" value="Genomic_DNA"/>
</dbReference>
<reference evidence="3 4" key="1">
    <citation type="journal article" date="2010" name="BMC Genomics">
        <title>Genome comparison of the epiphytic bacteria Erwinia billingiae and E. tasmaniensis with the pear pathogen E. pyrifoliae.</title>
        <authorList>
            <person name="Kube M."/>
            <person name="Migdoll A.M."/>
            <person name="Gehring I."/>
            <person name="Heitmann K."/>
            <person name="Mayer Y."/>
            <person name="Kuhl H."/>
            <person name="Knaust F."/>
            <person name="Geider K."/>
            <person name="Reinhardt R."/>
        </authorList>
    </citation>
    <scope>NUCLEOTIDE SEQUENCE [LARGE SCALE GENOMIC DNA]</scope>
    <source>
        <strain evidence="3 4">Eb661</strain>
    </source>
</reference>
<keyword evidence="4" id="KW-1185">Reference proteome</keyword>
<dbReference type="KEGG" id="ebi:EbC_03380"/>
<dbReference type="eggNOG" id="COG1396">
    <property type="taxonomic scope" value="Bacteria"/>
</dbReference>
<name>D8MLY5_ERWBE</name>
<feature type="domain" description="HTH cro/C1-type" evidence="2">
    <location>
        <begin position="23"/>
        <end position="76"/>
    </location>
</feature>
<dbReference type="Pfam" id="PF13560">
    <property type="entry name" value="HTH_31"/>
    <property type="match status" value="1"/>
</dbReference>
<dbReference type="AlphaFoldDB" id="D8MLY5"/>
<dbReference type="GO" id="GO:0003677">
    <property type="term" value="F:DNA binding"/>
    <property type="evidence" value="ECO:0007669"/>
    <property type="project" value="InterPro"/>
</dbReference>
<dbReference type="Gene3D" id="1.10.260.40">
    <property type="entry name" value="lambda repressor-like DNA-binding domains"/>
    <property type="match status" value="1"/>
</dbReference>
<protein>
    <submittedName>
        <fullName evidence="3">Transcriptional regulator</fullName>
    </submittedName>
</protein>
<feature type="region of interest" description="Disordered" evidence="1">
    <location>
        <begin position="133"/>
        <end position="156"/>
    </location>
</feature>
<dbReference type="PROSITE" id="PS50943">
    <property type="entry name" value="HTH_CROC1"/>
    <property type="match status" value="1"/>
</dbReference>
<dbReference type="GeneID" id="90510333"/>
<gene>
    <name evidence="3" type="ordered locus">EbC_03380</name>
</gene>
<evidence type="ECO:0000313" key="4">
    <source>
        <dbReference type="Proteomes" id="UP000008793"/>
    </source>
</evidence>
<dbReference type="Proteomes" id="UP000008793">
    <property type="component" value="Chromosome"/>
</dbReference>
<evidence type="ECO:0000313" key="3">
    <source>
        <dbReference type="EMBL" id="CAX57869.1"/>
    </source>
</evidence>
<evidence type="ECO:0000256" key="1">
    <source>
        <dbReference type="SAM" id="MobiDB-lite"/>
    </source>
</evidence>
<dbReference type="CDD" id="cd00093">
    <property type="entry name" value="HTH_XRE"/>
    <property type="match status" value="1"/>
</dbReference>
<evidence type="ECO:0000259" key="2">
    <source>
        <dbReference type="PROSITE" id="PS50943"/>
    </source>
</evidence>
<organism evidence="4">
    <name type="scientific">Erwinia billingiae (strain Eb661)</name>
    <dbReference type="NCBI Taxonomy" id="634500"/>
    <lineage>
        <taxon>Bacteria</taxon>
        <taxon>Pseudomonadati</taxon>
        <taxon>Pseudomonadota</taxon>
        <taxon>Gammaproteobacteria</taxon>
        <taxon>Enterobacterales</taxon>
        <taxon>Erwiniaceae</taxon>
        <taxon>Erwinia</taxon>
    </lineage>
</organism>
<sequence>MAQKTAPLLPHTQKLLAGLGERLKMARLRRKLTAKQVAERAGMTAVTLRSLESGSAGVTIGAWLSVMQVLGLENDLAKLIADDELGRQLQDARLMGDKTVRARKPIKTDKIERRNRTKAATVKSDELIATFDNSSAKEPASPEYKSVQNKGLREPAAVGKTATELVALLKPVNKKDED</sequence>
<dbReference type="HOGENOM" id="CLU_130951_0_0_6"/>
<dbReference type="InterPro" id="IPR010982">
    <property type="entry name" value="Lambda_DNA-bd_dom_sf"/>
</dbReference>
<proteinExistence type="predicted"/>
<dbReference type="SUPFAM" id="SSF47413">
    <property type="entry name" value="lambda repressor-like DNA-binding domains"/>
    <property type="match status" value="1"/>
</dbReference>
<dbReference type="SMART" id="SM00530">
    <property type="entry name" value="HTH_XRE"/>
    <property type="match status" value="1"/>
</dbReference>
<dbReference type="STRING" id="634500.EbC_03380"/>
<accession>D8MLY5</accession>
<dbReference type="InterPro" id="IPR001387">
    <property type="entry name" value="Cro/C1-type_HTH"/>
</dbReference>
<dbReference type="RefSeq" id="WP_013200376.1">
    <property type="nucleotide sequence ID" value="NC_014306.1"/>
</dbReference>